<dbReference type="Pfam" id="PF23980">
    <property type="entry name" value="Phage_tail_tube_init"/>
    <property type="match status" value="1"/>
</dbReference>
<gene>
    <name evidence="1" type="ORF">OCL97_04480</name>
</gene>
<keyword evidence="2" id="KW-1185">Reference proteome</keyword>
<organism evidence="1 2">
    <name type="scientific">Phenylobacterium ferrooxidans</name>
    <dbReference type="NCBI Taxonomy" id="2982689"/>
    <lineage>
        <taxon>Bacteria</taxon>
        <taxon>Pseudomonadati</taxon>
        <taxon>Pseudomonadota</taxon>
        <taxon>Alphaproteobacteria</taxon>
        <taxon>Caulobacterales</taxon>
        <taxon>Caulobacteraceae</taxon>
        <taxon>Phenylobacterium</taxon>
    </lineage>
</organism>
<dbReference type="RefSeq" id="WP_377367987.1">
    <property type="nucleotide sequence ID" value="NZ_JAOTJD010000005.1"/>
</dbReference>
<proteinExistence type="predicted"/>
<sequence length="383" mass="40400">MASPSTQKADKRPISFVLEDGRTGETITVPLVIRPEDLTESRPALMTAVQTFNGAFIDNFGPGLTTIQISGHTGWRGGETEDGAAAFQTLKSGVWSKWHAGQAAAVAAGQSPDVVKLIFVDALDKITAVVAPGAFVLKRNKSRPLLMMYQINMTVIDERIDAPLVDPLNLALDASPNAVVAGVKSLDASTSALGAARSRLKQFVGANFAAPLRDFMGVTDAAFGRVLAAVDGVRGVVGEQASQLVSVATDLAMVGRNAAFTYNAVANLADFSSNEVSEIASAYENAFCVLRNTFRRVREYPDYQGLYGASACSSTVGGSPLSAYLGQNPWETVMSGVRSSSLVAPDARANIEVFKAADPVLRPMSVSDMASRLATISSGVRFL</sequence>
<name>A0ABW6CJH4_9CAUL</name>
<protein>
    <submittedName>
        <fullName evidence="1">Uncharacterized protein</fullName>
    </submittedName>
</protein>
<evidence type="ECO:0000313" key="2">
    <source>
        <dbReference type="Proteomes" id="UP001598130"/>
    </source>
</evidence>
<accession>A0ABW6CJH4</accession>
<dbReference type="EMBL" id="JAOTJD010000005">
    <property type="protein sequence ID" value="MFD3263222.1"/>
    <property type="molecule type" value="Genomic_DNA"/>
</dbReference>
<evidence type="ECO:0000313" key="1">
    <source>
        <dbReference type="EMBL" id="MFD3263222.1"/>
    </source>
</evidence>
<dbReference type="Proteomes" id="UP001598130">
    <property type="component" value="Unassembled WGS sequence"/>
</dbReference>
<dbReference type="InterPro" id="IPR056958">
    <property type="entry name" value="Phage_tail_tube_init_put"/>
</dbReference>
<reference evidence="1 2" key="1">
    <citation type="submission" date="2022-09" db="EMBL/GenBank/DDBJ databases">
        <title>New species of Phenylobacterium.</title>
        <authorList>
            <person name="Mieszkin S."/>
        </authorList>
    </citation>
    <scope>NUCLEOTIDE SEQUENCE [LARGE SCALE GENOMIC DNA]</scope>
    <source>
        <strain evidence="1 2">HK31-G</strain>
    </source>
</reference>
<comment type="caution">
    <text evidence="1">The sequence shown here is derived from an EMBL/GenBank/DDBJ whole genome shotgun (WGS) entry which is preliminary data.</text>
</comment>